<proteinExistence type="predicted"/>
<evidence type="ECO:0008006" key="3">
    <source>
        <dbReference type="Google" id="ProtNLM"/>
    </source>
</evidence>
<dbReference type="EMBL" id="CADCUG010000143">
    <property type="protein sequence ID" value="CAA9353981.1"/>
    <property type="molecule type" value="Genomic_DNA"/>
</dbReference>
<reference evidence="2" key="1">
    <citation type="submission" date="2020-02" db="EMBL/GenBank/DDBJ databases">
        <authorList>
            <person name="Meier V. D."/>
        </authorList>
    </citation>
    <scope>NUCLEOTIDE SEQUENCE</scope>
    <source>
        <strain evidence="2">AVDCRST_MAG29</strain>
    </source>
</reference>
<feature type="transmembrane region" description="Helical" evidence="1">
    <location>
        <begin position="52"/>
        <end position="72"/>
    </location>
</feature>
<evidence type="ECO:0000313" key="2">
    <source>
        <dbReference type="EMBL" id="CAA9353981.1"/>
    </source>
</evidence>
<feature type="transmembrane region" description="Helical" evidence="1">
    <location>
        <begin position="29"/>
        <end position="46"/>
    </location>
</feature>
<evidence type="ECO:0000256" key="1">
    <source>
        <dbReference type="SAM" id="Phobius"/>
    </source>
</evidence>
<sequence>MPREHVDPVSITTARTAHSADLQGRQRRYLLSMLLRTVCFVAAVVTDGWLRWVFVTAAIFLPYIAVVFANAANRKPQTAEPFTPQAFGILGTRSEPVAPGDRG</sequence>
<keyword evidence="1" id="KW-1133">Transmembrane helix</keyword>
<keyword evidence="1" id="KW-0812">Transmembrane</keyword>
<protein>
    <recommendedName>
        <fullName evidence="3">DUF3099 domain-containing protein</fullName>
    </recommendedName>
</protein>
<gene>
    <name evidence="2" type="ORF">AVDCRST_MAG29-2439</name>
</gene>
<organism evidence="2">
    <name type="scientific">uncultured Nocardioidaceae bacterium</name>
    <dbReference type="NCBI Taxonomy" id="253824"/>
    <lineage>
        <taxon>Bacteria</taxon>
        <taxon>Bacillati</taxon>
        <taxon>Actinomycetota</taxon>
        <taxon>Actinomycetes</taxon>
        <taxon>Propionibacteriales</taxon>
        <taxon>Nocardioidaceae</taxon>
        <taxon>environmental samples</taxon>
    </lineage>
</organism>
<accession>A0A6J4MA72</accession>
<dbReference type="InterPro" id="IPR021449">
    <property type="entry name" value="DUF3099"/>
</dbReference>
<keyword evidence="1" id="KW-0472">Membrane</keyword>
<dbReference type="Pfam" id="PF11298">
    <property type="entry name" value="DUF3099"/>
    <property type="match status" value="1"/>
</dbReference>
<dbReference type="AlphaFoldDB" id="A0A6J4MA72"/>
<name>A0A6J4MA72_9ACTN</name>